<accession>A0A212JLY4</accession>
<reference evidence="1" key="1">
    <citation type="submission" date="2016-04" db="EMBL/GenBank/DDBJ databases">
        <authorList>
            <person name="Evans L.H."/>
            <person name="Alamgir A."/>
            <person name="Owens N."/>
            <person name="Weber N.D."/>
            <person name="Virtaneva K."/>
            <person name="Barbian K."/>
            <person name="Babar A."/>
            <person name="Rosenke K."/>
        </authorList>
    </citation>
    <scope>NUCLEOTIDE SEQUENCE</scope>
    <source>
        <strain evidence="1">86-2</strain>
    </source>
</reference>
<name>A0A212JLY4_9BACT</name>
<dbReference type="EMBL" id="FLUL01000001">
    <property type="protein sequence ID" value="SBW00420.1"/>
    <property type="molecule type" value="Genomic_DNA"/>
</dbReference>
<protein>
    <submittedName>
        <fullName evidence="1">Uncharacterized protein</fullName>
    </submittedName>
</protein>
<dbReference type="AlphaFoldDB" id="A0A212JLY4"/>
<evidence type="ECO:0000313" key="1">
    <source>
        <dbReference type="EMBL" id="SBW00420.1"/>
    </source>
</evidence>
<organism evidence="1">
    <name type="scientific">uncultured Dysgonomonas sp</name>
    <dbReference type="NCBI Taxonomy" id="206096"/>
    <lineage>
        <taxon>Bacteria</taxon>
        <taxon>Pseudomonadati</taxon>
        <taxon>Bacteroidota</taxon>
        <taxon>Bacteroidia</taxon>
        <taxon>Bacteroidales</taxon>
        <taxon>Dysgonomonadaceae</taxon>
        <taxon>Dysgonomonas</taxon>
        <taxon>environmental samples</taxon>
    </lineage>
</organism>
<dbReference type="RefSeq" id="WP_296949327.1">
    <property type="nucleotide sequence ID" value="NZ_LT599021.1"/>
</dbReference>
<sequence length="288" mass="34227">MKKVLCTFGNTLLAPGFPQFVQNAEAMGVFDEIYTYTEKDLSKDFRKKWGRYMYPYSKGYGYWCWKPPLIKKTLDMMNDGDILLYTDVGCYLNPNGKKRLTEYYDIVEKSPSGMLGFRSFEKNYNGMPEGLRFEYEWTKGDIFDYFGIRDNKEVTQTTQYEAGIIFIKKGPVSTAFVNEWVKVIDDDFSLITDAPSRSPNLKGFQENRHDQSIYSMLAKKYNIEAVSTNELIPLGGVMDWSIIDKYPIQARRNVYYKSMRHYNRRFQLRKLYGMWWRFKYFFKDLFRI</sequence>
<proteinExistence type="predicted"/>
<gene>
    <name evidence="1" type="ORF">KL86DYS2_11850</name>
</gene>